<accession>A0A5C5USM4</accession>
<dbReference type="GO" id="GO:0047429">
    <property type="term" value="F:nucleoside triphosphate diphosphatase activity"/>
    <property type="evidence" value="ECO:0007669"/>
    <property type="project" value="InterPro"/>
</dbReference>
<dbReference type="Proteomes" id="UP000320791">
    <property type="component" value="Unassembled WGS sequence"/>
</dbReference>
<evidence type="ECO:0000313" key="2">
    <source>
        <dbReference type="Proteomes" id="UP000320791"/>
    </source>
</evidence>
<dbReference type="OrthoDB" id="9791898at2"/>
<sequence>MSQESVMSTLRKFRDARNWKQFHTPDALAKSIAIEAGELLECFQWPGQDFCNDEALLELADILTYAYFLADRLGADPEDIILRKLERTAKKYPVKATPREDKE</sequence>
<dbReference type="Gene3D" id="1.10.287.1080">
    <property type="entry name" value="MazG-like"/>
    <property type="match status" value="1"/>
</dbReference>
<keyword evidence="2" id="KW-1185">Reference proteome</keyword>
<dbReference type="Pfam" id="PF12643">
    <property type="entry name" value="MazG-like"/>
    <property type="match status" value="1"/>
</dbReference>
<dbReference type="EMBL" id="VOHM01000004">
    <property type="protein sequence ID" value="TWT28570.1"/>
    <property type="molecule type" value="Genomic_DNA"/>
</dbReference>
<evidence type="ECO:0000313" key="1">
    <source>
        <dbReference type="EMBL" id="TWT28570.1"/>
    </source>
</evidence>
<reference evidence="1 2" key="1">
    <citation type="submission" date="2019-08" db="EMBL/GenBank/DDBJ databases">
        <authorList>
            <person name="Lei W."/>
        </authorList>
    </citation>
    <scope>NUCLEOTIDE SEQUENCE [LARGE SCALE GENOMIC DNA]</scope>
    <source>
        <strain evidence="1 2">CCUG 58627</strain>
    </source>
</reference>
<proteinExistence type="predicted"/>
<dbReference type="SUPFAM" id="SSF101386">
    <property type="entry name" value="all-alpha NTP pyrophosphatases"/>
    <property type="match status" value="1"/>
</dbReference>
<dbReference type="RefSeq" id="WP_146323656.1">
    <property type="nucleotide sequence ID" value="NZ_BAABLR010000014.1"/>
</dbReference>
<dbReference type="GO" id="GO:0009143">
    <property type="term" value="P:nucleoside triphosphate catabolic process"/>
    <property type="evidence" value="ECO:0007669"/>
    <property type="project" value="InterPro"/>
</dbReference>
<name>A0A5C5USM4_9CORY</name>
<comment type="caution">
    <text evidence="1">The sequence shown here is derived from an EMBL/GenBank/DDBJ whole genome shotgun (WGS) entry which is preliminary data.</text>
</comment>
<keyword evidence="1" id="KW-0378">Hydrolase</keyword>
<dbReference type="InterPro" id="IPR052555">
    <property type="entry name" value="dCTP_Pyrophosphatase"/>
</dbReference>
<dbReference type="CDD" id="cd11537">
    <property type="entry name" value="NTP-PPase_RS21-C6_like"/>
    <property type="match status" value="1"/>
</dbReference>
<dbReference type="PANTHER" id="PTHR46523">
    <property type="entry name" value="DCTP PYROPHOSPHATASE 1"/>
    <property type="match status" value="1"/>
</dbReference>
<dbReference type="PANTHER" id="PTHR46523:SF1">
    <property type="entry name" value="DCTP PYROPHOSPHATASE 1"/>
    <property type="match status" value="1"/>
</dbReference>
<organism evidence="1 2">
    <name type="scientific">Corynebacterium canis</name>
    <dbReference type="NCBI Taxonomy" id="679663"/>
    <lineage>
        <taxon>Bacteria</taxon>
        <taxon>Bacillati</taxon>
        <taxon>Actinomycetota</taxon>
        <taxon>Actinomycetes</taxon>
        <taxon>Mycobacteriales</taxon>
        <taxon>Corynebacteriaceae</taxon>
        <taxon>Corynebacterium</taxon>
    </lineage>
</organism>
<protein>
    <submittedName>
        <fullName evidence="1">Nucleotide pyrophosphohydrolase</fullName>
    </submittedName>
</protein>
<dbReference type="InterPro" id="IPR025984">
    <property type="entry name" value="DCTPP"/>
</dbReference>
<dbReference type="PIRSF" id="PIRSF029826">
    <property type="entry name" value="UCP029826_pph"/>
    <property type="match status" value="1"/>
</dbReference>
<dbReference type="AlphaFoldDB" id="A0A5C5USM4"/>
<gene>
    <name evidence="1" type="ORF">FRX94_03095</name>
</gene>